<evidence type="ECO:0000313" key="4">
    <source>
        <dbReference type="Proteomes" id="UP001169069"/>
    </source>
</evidence>
<dbReference type="Pfam" id="PF07603">
    <property type="entry name" value="Lcl_C"/>
    <property type="match status" value="1"/>
</dbReference>
<name>A0ABT7R028_9BACT</name>
<gene>
    <name evidence="3" type="ORF">PGH07_09560</name>
</gene>
<evidence type="ECO:0000313" key="3">
    <source>
        <dbReference type="EMBL" id="MDM5272425.1"/>
    </source>
</evidence>
<protein>
    <submittedName>
        <fullName evidence="3">DUF1566 domain-containing protein</fullName>
    </submittedName>
</protein>
<feature type="domain" description="Lcl C-terminal" evidence="2">
    <location>
        <begin position="47"/>
        <end position="162"/>
    </location>
</feature>
<evidence type="ECO:0000256" key="1">
    <source>
        <dbReference type="SAM" id="SignalP"/>
    </source>
</evidence>
<reference evidence="3" key="1">
    <citation type="submission" date="2023-01" db="EMBL/GenBank/DDBJ databases">
        <title>Sulfurovum sp. zt1-1 genome assembly.</title>
        <authorList>
            <person name="Wang J."/>
        </authorList>
    </citation>
    <scope>NUCLEOTIDE SEQUENCE</scope>
    <source>
        <strain evidence="3">Zt1-1</strain>
    </source>
</reference>
<proteinExistence type="predicted"/>
<dbReference type="InterPro" id="IPR011460">
    <property type="entry name" value="Lcl_C"/>
</dbReference>
<keyword evidence="4" id="KW-1185">Reference proteome</keyword>
<feature type="chain" id="PRO_5045722999" evidence="1">
    <location>
        <begin position="19"/>
        <end position="167"/>
    </location>
</feature>
<evidence type="ECO:0000259" key="2">
    <source>
        <dbReference type="Pfam" id="PF07603"/>
    </source>
</evidence>
<comment type="caution">
    <text evidence="3">The sequence shown here is derived from an EMBL/GenBank/DDBJ whole genome shotgun (WGS) entry which is preliminary data.</text>
</comment>
<dbReference type="Proteomes" id="UP001169069">
    <property type="component" value="Unassembled WGS sequence"/>
</dbReference>
<organism evidence="3 4">
    <name type="scientific">Sulfurovum zhangzhouensis</name>
    <dbReference type="NCBI Taxonomy" id="3019067"/>
    <lineage>
        <taxon>Bacteria</taxon>
        <taxon>Pseudomonadati</taxon>
        <taxon>Campylobacterota</taxon>
        <taxon>Epsilonproteobacteria</taxon>
        <taxon>Campylobacterales</taxon>
        <taxon>Sulfurovaceae</taxon>
        <taxon>Sulfurovum</taxon>
    </lineage>
</organism>
<keyword evidence="1" id="KW-0732">Signal</keyword>
<feature type="signal peptide" evidence="1">
    <location>
        <begin position="1"/>
        <end position="18"/>
    </location>
</feature>
<sequence>MRRIFISSALLSAALLMAGGKITPEDIPELVPAVEAPTSDCSKNTVYTDTETHLMWQDEAYTDAEDGAFKNNGIIGKAGNFQHAAGYCDGLFYAGHSDWRLPTSDELMELHRKPGQVFTNFRGEDFWTSTPAEMGKYYVVYPADAYRYEKKANESNYIRCVRCIKEN</sequence>
<accession>A0ABT7R028</accession>
<dbReference type="EMBL" id="JAQIBD010000003">
    <property type="protein sequence ID" value="MDM5272425.1"/>
    <property type="molecule type" value="Genomic_DNA"/>
</dbReference>
<dbReference type="RefSeq" id="WP_289414229.1">
    <property type="nucleotide sequence ID" value="NZ_JAQIBD010000003.1"/>
</dbReference>